<dbReference type="InParanoid" id="A2DQG6"/>
<evidence type="ECO:0000256" key="6">
    <source>
        <dbReference type="SAM" id="MobiDB-lite"/>
    </source>
</evidence>
<dbReference type="InterPro" id="IPR006984">
    <property type="entry name" value="Fcf1/UTP23"/>
</dbReference>
<dbReference type="Proteomes" id="UP000001542">
    <property type="component" value="Unassembled WGS sequence"/>
</dbReference>
<dbReference type="FunFam" id="3.40.50.1010:FF:000039">
    <property type="entry name" value="rRNA-processing protein FCF1 family protein"/>
    <property type="match status" value="1"/>
</dbReference>
<dbReference type="VEuPathDB" id="TrichDB:TVAG_320180"/>
<dbReference type="EMBL" id="DS113231">
    <property type="protein sequence ID" value="EAY17423.1"/>
    <property type="molecule type" value="Genomic_DNA"/>
</dbReference>
<dbReference type="Pfam" id="PF04900">
    <property type="entry name" value="Fcf1"/>
    <property type="match status" value="1"/>
</dbReference>
<accession>A2DQG6</accession>
<keyword evidence="9" id="KW-1185">Reference proteome</keyword>
<keyword evidence="4" id="KW-0539">Nucleus</keyword>
<comment type="subcellular location">
    <subcellularLocation>
        <location evidence="1">Nucleus</location>
        <location evidence="1">Nucleolus</location>
    </subcellularLocation>
</comment>
<dbReference type="SMART" id="SM00670">
    <property type="entry name" value="PINc"/>
    <property type="match status" value="1"/>
</dbReference>
<protein>
    <submittedName>
        <fullName evidence="8">Protein C14orf111 homolog, putative</fullName>
    </submittedName>
</protein>
<reference evidence="8" key="2">
    <citation type="journal article" date="2007" name="Science">
        <title>Draft genome sequence of the sexually transmitted pathogen Trichomonas vaginalis.</title>
        <authorList>
            <person name="Carlton J.M."/>
            <person name="Hirt R.P."/>
            <person name="Silva J.C."/>
            <person name="Delcher A.L."/>
            <person name="Schatz M."/>
            <person name="Zhao Q."/>
            <person name="Wortman J.R."/>
            <person name="Bidwell S.L."/>
            <person name="Alsmark U.C.M."/>
            <person name="Besteiro S."/>
            <person name="Sicheritz-Ponten T."/>
            <person name="Noel C.J."/>
            <person name="Dacks J.B."/>
            <person name="Foster P.G."/>
            <person name="Simillion C."/>
            <person name="Van de Peer Y."/>
            <person name="Miranda-Saavedra D."/>
            <person name="Barton G.J."/>
            <person name="Westrop G.D."/>
            <person name="Mueller S."/>
            <person name="Dessi D."/>
            <person name="Fiori P.L."/>
            <person name="Ren Q."/>
            <person name="Paulsen I."/>
            <person name="Zhang H."/>
            <person name="Bastida-Corcuera F.D."/>
            <person name="Simoes-Barbosa A."/>
            <person name="Brown M.T."/>
            <person name="Hayes R.D."/>
            <person name="Mukherjee M."/>
            <person name="Okumura C.Y."/>
            <person name="Schneider R."/>
            <person name="Smith A.J."/>
            <person name="Vanacova S."/>
            <person name="Villalvazo M."/>
            <person name="Haas B.J."/>
            <person name="Pertea M."/>
            <person name="Feldblyum T.V."/>
            <person name="Utterback T.R."/>
            <person name="Shu C.L."/>
            <person name="Osoegawa K."/>
            <person name="de Jong P.J."/>
            <person name="Hrdy I."/>
            <person name="Horvathova L."/>
            <person name="Zubacova Z."/>
            <person name="Dolezal P."/>
            <person name="Malik S.B."/>
            <person name="Logsdon J.M. Jr."/>
            <person name="Henze K."/>
            <person name="Gupta A."/>
            <person name="Wang C.C."/>
            <person name="Dunne R.L."/>
            <person name="Upcroft J.A."/>
            <person name="Upcroft P."/>
            <person name="White O."/>
            <person name="Salzberg S.L."/>
            <person name="Tang P."/>
            <person name="Chiu C.-H."/>
            <person name="Lee Y.-S."/>
            <person name="Embley T.M."/>
            <person name="Coombs G.H."/>
            <person name="Mottram J.C."/>
            <person name="Tachezy J."/>
            <person name="Fraser-Liggett C.M."/>
            <person name="Johnson P.J."/>
        </authorList>
    </citation>
    <scope>NUCLEOTIDE SEQUENCE [LARGE SCALE GENOMIC DNA]</scope>
    <source>
        <strain evidence="8">G3</strain>
    </source>
</reference>
<dbReference type="OMA" id="GMMDCLL"/>
<comment type="similarity">
    <text evidence="5">Belongs to the UTP23/FCF1 family. FCF1 subfamily.</text>
</comment>
<dbReference type="RefSeq" id="XP_001330792.1">
    <property type="nucleotide sequence ID" value="XM_001330756.1"/>
</dbReference>
<dbReference type="InterPro" id="IPR002716">
    <property type="entry name" value="PIN_dom"/>
</dbReference>
<dbReference type="VEuPathDB" id="TrichDB:TVAGG3_1010070"/>
<reference evidence="8" key="1">
    <citation type="submission" date="2006-10" db="EMBL/GenBank/DDBJ databases">
        <authorList>
            <person name="Amadeo P."/>
            <person name="Zhao Q."/>
            <person name="Wortman J."/>
            <person name="Fraser-Liggett C."/>
            <person name="Carlton J."/>
        </authorList>
    </citation>
    <scope>NUCLEOTIDE SEQUENCE</scope>
    <source>
        <strain evidence="8">G3</strain>
    </source>
</reference>
<evidence type="ECO:0000256" key="4">
    <source>
        <dbReference type="ARBA" id="ARBA00023242"/>
    </source>
</evidence>
<feature type="domain" description="PIN" evidence="7">
    <location>
        <begin position="54"/>
        <end position="153"/>
    </location>
</feature>
<evidence type="ECO:0000313" key="9">
    <source>
        <dbReference type="Proteomes" id="UP000001542"/>
    </source>
</evidence>
<evidence type="ECO:0000313" key="8">
    <source>
        <dbReference type="EMBL" id="EAY17423.1"/>
    </source>
</evidence>
<evidence type="ECO:0000259" key="7">
    <source>
        <dbReference type="SMART" id="SM00670"/>
    </source>
</evidence>
<name>A2DQG6_TRIV3</name>
<dbReference type="AlphaFoldDB" id="A2DQG6"/>
<dbReference type="FunCoup" id="A2DQG6">
    <property type="interactions" value="795"/>
</dbReference>
<proteinExistence type="inferred from homology"/>
<dbReference type="GO" id="GO:0005730">
    <property type="term" value="C:nucleolus"/>
    <property type="evidence" value="ECO:0000318"/>
    <property type="project" value="GO_Central"/>
</dbReference>
<evidence type="ECO:0000256" key="3">
    <source>
        <dbReference type="ARBA" id="ARBA00022552"/>
    </source>
</evidence>
<evidence type="ECO:0000256" key="5">
    <source>
        <dbReference type="ARBA" id="ARBA00024026"/>
    </source>
</evidence>
<feature type="compositionally biased region" description="Basic and acidic residues" evidence="6">
    <location>
        <begin position="9"/>
        <end position="31"/>
    </location>
</feature>
<dbReference type="SMR" id="A2DQG6"/>
<sequence>MSKVKRPKMIKENDPRVSGNEHKNQKDDKPEAVVETLAPTSMFFSYNQALGPPYHILVDTNMLWQTVADKVDLIDGMQKCLLAKCVPIVTDCVVAELEKLGRKFHLALKLTKDPRVRHLKCGCHGNYADDCIVNQVTKNRIYCVATNDKDLRRRIRKIPGVPILYLHQFKFQVERLPDSDFGPRHF</sequence>
<evidence type="ECO:0000256" key="2">
    <source>
        <dbReference type="ARBA" id="ARBA00022517"/>
    </source>
</evidence>
<dbReference type="SUPFAM" id="SSF88723">
    <property type="entry name" value="PIN domain-like"/>
    <property type="match status" value="1"/>
</dbReference>
<dbReference type="PANTHER" id="PTHR12416">
    <property type="entry name" value="RRNA-PROCESSING PROTEIN UTP23 HOMOLOG"/>
    <property type="match status" value="1"/>
</dbReference>
<dbReference type="GO" id="GO:0006364">
    <property type="term" value="P:rRNA processing"/>
    <property type="evidence" value="ECO:0007669"/>
    <property type="project" value="UniProtKB-KW"/>
</dbReference>
<dbReference type="GO" id="GO:0032040">
    <property type="term" value="C:small-subunit processome"/>
    <property type="evidence" value="ECO:0000318"/>
    <property type="project" value="GO_Central"/>
</dbReference>
<organism evidence="8 9">
    <name type="scientific">Trichomonas vaginalis (strain ATCC PRA-98 / G3)</name>
    <dbReference type="NCBI Taxonomy" id="412133"/>
    <lineage>
        <taxon>Eukaryota</taxon>
        <taxon>Metamonada</taxon>
        <taxon>Parabasalia</taxon>
        <taxon>Trichomonadida</taxon>
        <taxon>Trichomonadidae</taxon>
        <taxon>Trichomonas</taxon>
    </lineage>
</organism>
<evidence type="ECO:0000256" key="1">
    <source>
        <dbReference type="ARBA" id="ARBA00004604"/>
    </source>
</evidence>
<feature type="region of interest" description="Disordered" evidence="6">
    <location>
        <begin position="1"/>
        <end position="31"/>
    </location>
</feature>
<keyword evidence="3" id="KW-0698">rRNA processing</keyword>
<gene>
    <name evidence="8" type="ORF">TVAG_320180</name>
</gene>
<dbReference type="STRING" id="5722.A2DQG6"/>
<dbReference type="OrthoDB" id="76105at2759"/>
<dbReference type="CDD" id="cd09864">
    <property type="entry name" value="PIN_Fcf1-like"/>
    <property type="match status" value="1"/>
</dbReference>
<dbReference type="InterPro" id="IPR029060">
    <property type="entry name" value="PIN-like_dom_sf"/>
</dbReference>
<dbReference type="InterPro" id="IPR037503">
    <property type="entry name" value="Fcf1_PIN"/>
</dbReference>
<dbReference type="eggNOG" id="KOG3165">
    <property type="taxonomic scope" value="Eukaryota"/>
</dbReference>
<keyword evidence="2" id="KW-0690">Ribosome biogenesis</keyword>
<dbReference type="Gene3D" id="3.40.50.1010">
    <property type="entry name" value="5'-nuclease"/>
    <property type="match status" value="1"/>
</dbReference>
<dbReference type="KEGG" id="tva:4775440"/>